<dbReference type="Pfam" id="PF00486">
    <property type="entry name" value="Trans_reg_C"/>
    <property type="match status" value="1"/>
</dbReference>
<feature type="DNA-binding region" description="OmpR/PhoB-type" evidence="3">
    <location>
        <begin position="125"/>
        <end position="223"/>
    </location>
</feature>
<dbReference type="CDD" id="cd00383">
    <property type="entry name" value="trans_reg_C"/>
    <property type="match status" value="1"/>
</dbReference>
<proteinExistence type="predicted"/>
<dbReference type="InterPro" id="IPR039420">
    <property type="entry name" value="WalR-like"/>
</dbReference>
<evidence type="ECO:0000256" key="1">
    <source>
        <dbReference type="ARBA" id="ARBA00023125"/>
    </source>
</evidence>
<evidence type="ECO:0000256" key="2">
    <source>
        <dbReference type="PROSITE-ProRule" id="PRU00169"/>
    </source>
</evidence>
<protein>
    <submittedName>
        <fullName evidence="6">DNA-binding response regulator</fullName>
    </submittedName>
</protein>
<sequence>MRVLIVEDQARTAQELRSGLAAAGLEALVVASGEEALPLAGSGVFDALVVDVMLPGLSGLEVVKALRGAGNPVPVIFLSAKGNLEDRLRGLEAGGDDYLAKPYSILEVVARLRSIVRRVQPVQSPTRIQVADLVWDRTHRSILRSGHRIDLTPKEYTLMALLLENAGQVVARSQLVKTVWGLEGAVDANAVDVQILRLRRKVDDPFPVKLIHTLRGVGLVLEPREPA</sequence>
<organism evidence="6 7">
    <name type="scientific">Geothrix rubra</name>
    <dbReference type="NCBI Taxonomy" id="2927977"/>
    <lineage>
        <taxon>Bacteria</taxon>
        <taxon>Pseudomonadati</taxon>
        <taxon>Acidobacteriota</taxon>
        <taxon>Holophagae</taxon>
        <taxon>Holophagales</taxon>
        <taxon>Holophagaceae</taxon>
        <taxon>Geothrix</taxon>
    </lineage>
</organism>
<feature type="modified residue" description="4-aspartylphosphate" evidence="2">
    <location>
        <position position="51"/>
    </location>
</feature>
<evidence type="ECO:0000313" key="6">
    <source>
        <dbReference type="EMBL" id="GLH71168.1"/>
    </source>
</evidence>
<name>A0ABQ5Q915_9BACT</name>
<dbReference type="SMART" id="SM00862">
    <property type="entry name" value="Trans_reg_C"/>
    <property type="match status" value="1"/>
</dbReference>
<keyword evidence="7" id="KW-1185">Reference proteome</keyword>
<feature type="domain" description="OmpR/PhoB-type" evidence="5">
    <location>
        <begin position="125"/>
        <end position="223"/>
    </location>
</feature>
<keyword evidence="2" id="KW-0597">Phosphoprotein</keyword>
<dbReference type="SMART" id="SM00448">
    <property type="entry name" value="REC"/>
    <property type="match status" value="1"/>
</dbReference>
<reference evidence="6 7" key="1">
    <citation type="journal article" date="2023" name="Antonie Van Leeuwenhoek">
        <title>Mesoterricola silvestris gen. nov., sp. nov., Mesoterricola sediminis sp. nov., Geothrix oryzae sp. nov., Geothrix edaphica sp. nov., Geothrix rubra sp. nov., and Geothrix limicola sp. nov., six novel members of Acidobacteriota isolated from soils.</title>
        <authorList>
            <person name="Itoh H."/>
            <person name="Sugisawa Y."/>
            <person name="Mise K."/>
            <person name="Xu Z."/>
            <person name="Kuniyasu M."/>
            <person name="Ushijima N."/>
            <person name="Kawano K."/>
            <person name="Kobayashi E."/>
            <person name="Shiratori Y."/>
            <person name="Masuda Y."/>
            <person name="Senoo K."/>
        </authorList>
    </citation>
    <scope>NUCLEOTIDE SEQUENCE [LARGE SCALE GENOMIC DNA]</scope>
    <source>
        <strain evidence="6 7">Red803</strain>
    </source>
</reference>
<dbReference type="SUPFAM" id="SSF52172">
    <property type="entry name" value="CheY-like"/>
    <property type="match status" value="1"/>
</dbReference>
<dbReference type="PANTHER" id="PTHR48111">
    <property type="entry name" value="REGULATOR OF RPOS"/>
    <property type="match status" value="1"/>
</dbReference>
<dbReference type="Proteomes" id="UP001165089">
    <property type="component" value="Unassembled WGS sequence"/>
</dbReference>
<dbReference type="InterPro" id="IPR001867">
    <property type="entry name" value="OmpR/PhoB-type_DNA-bd"/>
</dbReference>
<dbReference type="Gene3D" id="6.10.250.690">
    <property type="match status" value="1"/>
</dbReference>
<dbReference type="Gene3D" id="1.10.10.10">
    <property type="entry name" value="Winged helix-like DNA-binding domain superfamily/Winged helix DNA-binding domain"/>
    <property type="match status" value="1"/>
</dbReference>
<dbReference type="EMBL" id="BSDD01000005">
    <property type="protein sequence ID" value="GLH71168.1"/>
    <property type="molecule type" value="Genomic_DNA"/>
</dbReference>
<evidence type="ECO:0000259" key="5">
    <source>
        <dbReference type="PROSITE" id="PS51755"/>
    </source>
</evidence>
<dbReference type="RefSeq" id="WP_285727151.1">
    <property type="nucleotide sequence ID" value="NZ_BSDD01000005.1"/>
</dbReference>
<evidence type="ECO:0000256" key="3">
    <source>
        <dbReference type="PROSITE-ProRule" id="PRU01091"/>
    </source>
</evidence>
<gene>
    <name evidence="6" type="primary">copR_2</name>
    <name evidence="6" type="ORF">GETHPA_27010</name>
</gene>
<comment type="caution">
    <text evidence="6">The sequence shown here is derived from an EMBL/GenBank/DDBJ whole genome shotgun (WGS) entry which is preliminary data.</text>
</comment>
<evidence type="ECO:0000313" key="7">
    <source>
        <dbReference type="Proteomes" id="UP001165089"/>
    </source>
</evidence>
<accession>A0ABQ5Q915</accession>
<dbReference type="Pfam" id="PF00072">
    <property type="entry name" value="Response_reg"/>
    <property type="match status" value="1"/>
</dbReference>
<dbReference type="InterPro" id="IPR011006">
    <property type="entry name" value="CheY-like_superfamily"/>
</dbReference>
<evidence type="ECO:0000259" key="4">
    <source>
        <dbReference type="PROSITE" id="PS50110"/>
    </source>
</evidence>
<dbReference type="Gene3D" id="3.40.50.2300">
    <property type="match status" value="1"/>
</dbReference>
<dbReference type="InterPro" id="IPR001789">
    <property type="entry name" value="Sig_transdc_resp-reg_receiver"/>
</dbReference>
<dbReference type="PROSITE" id="PS51755">
    <property type="entry name" value="OMPR_PHOB"/>
    <property type="match status" value="1"/>
</dbReference>
<dbReference type="PANTHER" id="PTHR48111:SF76">
    <property type="entry name" value="TWO-COMPONENT RESPONSE REGULATOR"/>
    <property type="match status" value="1"/>
</dbReference>
<keyword evidence="1 3" id="KW-0238">DNA-binding</keyword>
<feature type="domain" description="Response regulatory" evidence="4">
    <location>
        <begin position="2"/>
        <end position="116"/>
    </location>
</feature>
<dbReference type="InterPro" id="IPR036388">
    <property type="entry name" value="WH-like_DNA-bd_sf"/>
</dbReference>
<dbReference type="GO" id="GO:0003677">
    <property type="term" value="F:DNA binding"/>
    <property type="evidence" value="ECO:0007669"/>
    <property type="project" value="UniProtKB-KW"/>
</dbReference>
<dbReference type="PROSITE" id="PS50110">
    <property type="entry name" value="RESPONSE_REGULATORY"/>
    <property type="match status" value="1"/>
</dbReference>